<feature type="transmembrane region" description="Helical" evidence="6">
    <location>
        <begin position="290"/>
        <end position="310"/>
    </location>
</feature>
<dbReference type="EMBL" id="JWZX01001154">
    <property type="protein sequence ID" value="KOO34624.1"/>
    <property type="molecule type" value="Genomic_DNA"/>
</dbReference>
<feature type="transmembrane region" description="Helical" evidence="6">
    <location>
        <begin position="325"/>
        <end position="345"/>
    </location>
</feature>
<feature type="transmembrane region" description="Helical" evidence="6">
    <location>
        <begin position="105"/>
        <end position="124"/>
    </location>
</feature>
<keyword evidence="9" id="KW-1185">Reference proteome</keyword>
<dbReference type="PANTHER" id="PTHR23511">
    <property type="entry name" value="SYNAPTIC VESICLE GLYCOPROTEIN 2"/>
    <property type="match status" value="1"/>
</dbReference>
<feature type="transmembrane region" description="Helical" evidence="6">
    <location>
        <begin position="354"/>
        <end position="376"/>
    </location>
</feature>
<evidence type="ECO:0000256" key="6">
    <source>
        <dbReference type="SAM" id="Phobius"/>
    </source>
</evidence>
<dbReference type="PANTHER" id="PTHR23511:SF34">
    <property type="entry name" value="SYNAPTIC VESICLE GLYCOPROTEIN 2"/>
    <property type="match status" value="1"/>
</dbReference>
<dbReference type="SUPFAM" id="SSF103473">
    <property type="entry name" value="MFS general substrate transporter"/>
    <property type="match status" value="1"/>
</dbReference>
<evidence type="ECO:0000313" key="9">
    <source>
        <dbReference type="Proteomes" id="UP000037460"/>
    </source>
</evidence>
<feature type="domain" description="Major facilitator superfamily (MFS) profile" evidence="7">
    <location>
        <begin position="37"/>
        <end position="436"/>
    </location>
</feature>
<evidence type="ECO:0000259" key="7">
    <source>
        <dbReference type="PROSITE" id="PS50850"/>
    </source>
</evidence>
<feature type="transmembrane region" description="Helical" evidence="6">
    <location>
        <begin position="191"/>
        <end position="213"/>
    </location>
</feature>
<protein>
    <submittedName>
        <fullName evidence="8">Synaptic vesicle 2-related protein</fullName>
    </submittedName>
</protein>
<dbReference type="AlphaFoldDB" id="A0A0M0K744"/>
<dbReference type="InterPro" id="IPR020846">
    <property type="entry name" value="MFS_dom"/>
</dbReference>
<evidence type="ECO:0000256" key="3">
    <source>
        <dbReference type="ARBA" id="ARBA00022692"/>
    </source>
</evidence>
<feature type="transmembrane region" description="Helical" evidence="6">
    <location>
        <begin position="163"/>
        <end position="185"/>
    </location>
</feature>
<dbReference type="InterPro" id="IPR036259">
    <property type="entry name" value="MFS_trans_sf"/>
</dbReference>
<dbReference type="GO" id="GO:0022857">
    <property type="term" value="F:transmembrane transporter activity"/>
    <property type="evidence" value="ECO:0007669"/>
    <property type="project" value="InterPro"/>
</dbReference>
<name>A0A0M0K744_9EUKA</name>
<comment type="caution">
    <text evidence="8">The sequence shown here is derived from an EMBL/GenBank/DDBJ whole genome shotgun (WGS) entry which is preliminary data.</text>
</comment>
<accession>A0A0M0K744</accession>
<dbReference type="InterPro" id="IPR011701">
    <property type="entry name" value="MFS"/>
</dbReference>
<evidence type="ECO:0000256" key="1">
    <source>
        <dbReference type="ARBA" id="ARBA00004141"/>
    </source>
</evidence>
<feature type="transmembrane region" description="Helical" evidence="6">
    <location>
        <begin position="382"/>
        <end position="403"/>
    </location>
</feature>
<dbReference type="Pfam" id="PF07690">
    <property type="entry name" value="MFS_1"/>
    <property type="match status" value="1"/>
</dbReference>
<evidence type="ECO:0000256" key="4">
    <source>
        <dbReference type="ARBA" id="ARBA00022989"/>
    </source>
</evidence>
<evidence type="ECO:0000256" key="5">
    <source>
        <dbReference type="ARBA" id="ARBA00023136"/>
    </source>
</evidence>
<keyword evidence="4 6" id="KW-1133">Transmembrane helix</keyword>
<keyword evidence="3 6" id="KW-0812">Transmembrane</keyword>
<feature type="transmembrane region" description="Helical" evidence="6">
    <location>
        <begin position="415"/>
        <end position="435"/>
    </location>
</feature>
<gene>
    <name evidence="8" type="ORF">Ctob_016579</name>
</gene>
<dbReference type="Proteomes" id="UP000037460">
    <property type="component" value="Unassembled WGS sequence"/>
</dbReference>
<dbReference type="GO" id="GO:0016020">
    <property type="term" value="C:membrane"/>
    <property type="evidence" value="ECO:0007669"/>
    <property type="project" value="UniProtKB-SubCell"/>
</dbReference>
<keyword evidence="2" id="KW-0813">Transport</keyword>
<feature type="transmembrane region" description="Helical" evidence="6">
    <location>
        <begin position="130"/>
        <end position="151"/>
    </location>
</feature>
<sequence length="436" mass="45635">MDVVLDVTTPASELPAPKPITVLGSMIEEYGLGRYQRGLIVLLGMVLMGDGMEMYVPSLVVPELPADWELGSIEKGLLGSGAAFGMWIASAFMGSLSDQFGRTPVLSAASAVAFLAAALCAVAETWVQWLLLRILFGVGVGSILPITIVMLNECVASRLLARVIALTWLFFSLGAMLEAALSWVFLATLGWRFVVAISALPLAVGAFTSVILVESPRWLLSTGRAAAAELALARMARVNGQPPPPSLMAAAIKVGDEQPATIRATNSLMVGALRELCGAEHGRTTVYVSAYFFAASFMYYGTIFVLPGWLKAHTSDPSTGASEEYAGAFYGAASELPGCFVAAVLPDLFGRKKVLIGCAALATAGSFGAALCAQAGLGWGWIESAVCVLKAASSGGFTVAFVYCSEAYPTRVRNVAVAFCNSFARLAAIVAPLAAF</sequence>
<dbReference type="PROSITE" id="PS50850">
    <property type="entry name" value="MFS"/>
    <property type="match status" value="1"/>
</dbReference>
<keyword evidence="5 6" id="KW-0472">Membrane</keyword>
<feature type="transmembrane region" description="Helical" evidence="6">
    <location>
        <begin position="76"/>
        <end position="93"/>
    </location>
</feature>
<dbReference type="OrthoDB" id="4139357at2759"/>
<organism evidence="8 9">
    <name type="scientific">Chrysochromulina tobinii</name>
    <dbReference type="NCBI Taxonomy" id="1460289"/>
    <lineage>
        <taxon>Eukaryota</taxon>
        <taxon>Haptista</taxon>
        <taxon>Haptophyta</taxon>
        <taxon>Prymnesiophyceae</taxon>
        <taxon>Prymnesiales</taxon>
        <taxon>Chrysochromulinaceae</taxon>
        <taxon>Chrysochromulina</taxon>
    </lineage>
</organism>
<comment type="subcellular location">
    <subcellularLocation>
        <location evidence="1">Membrane</location>
        <topology evidence="1">Multi-pass membrane protein</topology>
    </subcellularLocation>
</comment>
<evidence type="ECO:0000313" key="8">
    <source>
        <dbReference type="EMBL" id="KOO34624.1"/>
    </source>
</evidence>
<proteinExistence type="predicted"/>
<feature type="transmembrane region" description="Helical" evidence="6">
    <location>
        <begin position="39"/>
        <end position="56"/>
    </location>
</feature>
<dbReference type="Gene3D" id="1.20.1250.20">
    <property type="entry name" value="MFS general substrate transporter like domains"/>
    <property type="match status" value="1"/>
</dbReference>
<reference evidence="9" key="1">
    <citation type="journal article" date="2015" name="PLoS Genet.">
        <title>Genome Sequence and Transcriptome Analyses of Chrysochromulina tobin: Metabolic Tools for Enhanced Algal Fitness in the Prominent Order Prymnesiales (Haptophyceae).</title>
        <authorList>
            <person name="Hovde B.T."/>
            <person name="Deodato C.R."/>
            <person name="Hunsperger H.M."/>
            <person name="Ryken S.A."/>
            <person name="Yost W."/>
            <person name="Jha R.K."/>
            <person name="Patterson J."/>
            <person name="Monnat R.J. Jr."/>
            <person name="Barlow S.B."/>
            <person name="Starkenburg S.R."/>
            <person name="Cattolico R.A."/>
        </authorList>
    </citation>
    <scope>NUCLEOTIDE SEQUENCE</scope>
    <source>
        <strain evidence="9">CCMP291</strain>
    </source>
</reference>
<evidence type="ECO:0000256" key="2">
    <source>
        <dbReference type="ARBA" id="ARBA00022448"/>
    </source>
</evidence>